<protein>
    <submittedName>
        <fullName evidence="1">PFL_4695 family integrating conjugative element protein</fullName>
    </submittedName>
</protein>
<organism evidence="1 2">
    <name type="scientific">Hydrogenophaga atypica</name>
    <dbReference type="NCBI Taxonomy" id="249409"/>
    <lineage>
        <taxon>Bacteria</taxon>
        <taxon>Pseudomonadati</taxon>
        <taxon>Pseudomonadota</taxon>
        <taxon>Betaproteobacteria</taxon>
        <taxon>Burkholderiales</taxon>
        <taxon>Comamonadaceae</taxon>
        <taxon>Hydrogenophaga</taxon>
    </lineage>
</organism>
<dbReference type="EMBL" id="JBHTCA010000014">
    <property type="protein sequence ID" value="MFC7410333.1"/>
    <property type="molecule type" value="Genomic_DNA"/>
</dbReference>
<name>A0ABW2QSI3_9BURK</name>
<dbReference type="NCBIfam" id="TIGR03765">
    <property type="entry name" value="ICE_PFL_4695"/>
    <property type="match status" value="1"/>
</dbReference>
<evidence type="ECO:0000313" key="1">
    <source>
        <dbReference type="EMBL" id="MFC7410333.1"/>
    </source>
</evidence>
<sequence>MFKRDLWVSLACTLVAAWLGLVLGTRLSHAQAVPSANSSAVTVIHDSGEALPLAPYISHLLAGTDQPGVLPGLVFPLRTQLRAGVLPQDEVQVFAPRWMTQAVFVVGDDDVSVKWLRHNEAKLRHMDAWGLVVQARDTRHFKAMQKLFEGMPLAPVQSPWLEQRLMEKGAGVFPLLIQADGVARQIVPSQAGGSNP</sequence>
<comment type="caution">
    <text evidence="1">The sequence shown here is derived from an EMBL/GenBank/DDBJ whole genome shotgun (WGS) entry which is preliminary data.</text>
</comment>
<dbReference type="Proteomes" id="UP001596501">
    <property type="component" value="Unassembled WGS sequence"/>
</dbReference>
<dbReference type="RefSeq" id="WP_382225239.1">
    <property type="nucleotide sequence ID" value="NZ_JBHTCA010000014.1"/>
</dbReference>
<dbReference type="Pfam" id="PF11072">
    <property type="entry name" value="DUF2859"/>
    <property type="match status" value="1"/>
</dbReference>
<evidence type="ECO:0000313" key="2">
    <source>
        <dbReference type="Proteomes" id="UP001596501"/>
    </source>
</evidence>
<reference evidence="2" key="1">
    <citation type="journal article" date="2019" name="Int. J. Syst. Evol. Microbiol.">
        <title>The Global Catalogue of Microorganisms (GCM) 10K type strain sequencing project: providing services to taxonomists for standard genome sequencing and annotation.</title>
        <authorList>
            <consortium name="The Broad Institute Genomics Platform"/>
            <consortium name="The Broad Institute Genome Sequencing Center for Infectious Disease"/>
            <person name="Wu L."/>
            <person name="Ma J."/>
        </authorList>
    </citation>
    <scope>NUCLEOTIDE SEQUENCE [LARGE SCALE GENOMIC DNA]</scope>
    <source>
        <strain evidence="2">CGMCC 1.12371</strain>
    </source>
</reference>
<dbReference type="InterPro" id="IPR021300">
    <property type="entry name" value="Integr_conj_element_PFL4695"/>
</dbReference>
<gene>
    <name evidence="1" type="ORF">ACFQPB_15820</name>
</gene>
<proteinExistence type="predicted"/>
<accession>A0ABW2QSI3</accession>
<keyword evidence="2" id="KW-1185">Reference proteome</keyword>